<proteinExistence type="inferred from homology"/>
<keyword evidence="6 8" id="KW-1133">Transmembrane helix</keyword>
<dbReference type="PANTHER" id="PTHR20661">
    <property type="entry name" value="PHOSPHATIDYLINOSITOL-GLYCAN BIOSYNTHESIS CLASS W PROTEIN"/>
    <property type="match status" value="1"/>
</dbReference>
<evidence type="ECO:0000256" key="5">
    <source>
        <dbReference type="ARBA" id="ARBA00022692"/>
    </source>
</evidence>
<name>A0A9W8AYG9_9FUNG</name>
<dbReference type="AlphaFoldDB" id="A0A9W8AYG9"/>
<comment type="caution">
    <text evidence="9">The sequence shown here is derived from an EMBL/GenBank/DDBJ whole genome shotgun (WGS) entry which is preliminary data.</text>
</comment>
<keyword evidence="5 8" id="KW-0812">Transmembrane</keyword>
<dbReference type="EMBL" id="JANBQB010000621">
    <property type="protein sequence ID" value="KAJ1974679.1"/>
    <property type="molecule type" value="Genomic_DNA"/>
</dbReference>
<keyword evidence="8" id="KW-0808">Transferase</keyword>
<feature type="transmembrane region" description="Helical" evidence="8">
    <location>
        <begin position="344"/>
        <end position="363"/>
    </location>
</feature>
<dbReference type="OrthoDB" id="15270at2759"/>
<keyword evidence="7 8" id="KW-0472">Membrane</keyword>
<feature type="transmembrane region" description="Helical" evidence="8">
    <location>
        <begin position="510"/>
        <end position="530"/>
    </location>
</feature>
<evidence type="ECO:0000256" key="2">
    <source>
        <dbReference type="ARBA" id="ARBA00004687"/>
    </source>
</evidence>
<accession>A0A9W8AYG9</accession>
<comment type="subcellular location">
    <subcellularLocation>
        <location evidence="8">Endoplasmic reticulum membrane</location>
        <topology evidence="8">Multi-pass membrane protein</topology>
    </subcellularLocation>
    <subcellularLocation>
        <location evidence="1">Membrane</location>
        <topology evidence="1">Multi-pass membrane protein</topology>
    </subcellularLocation>
</comment>
<evidence type="ECO:0000256" key="4">
    <source>
        <dbReference type="ARBA" id="ARBA00022502"/>
    </source>
</evidence>
<comment type="pathway">
    <text evidence="2 8">Glycolipid biosynthesis; glycosylphosphatidylinositol-anchor biosynthesis.</text>
</comment>
<evidence type="ECO:0000313" key="9">
    <source>
        <dbReference type="EMBL" id="KAJ1974679.1"/>
    </source>
</evidence>
<keyword evidence="10" id="KW-1185">Reference proteome</keyword>
<dbReference type="GO" id="GO:0032216">
    <property type="term" value="F:glucosaminyl-phosphatidylinositol O-acyltransferase activity"/>
    <property type="evidence" value="ECO:0007669"/>
    <property type="project" value="TreeGrafter"/>
</dbReference>
<feature type="transmembrane region" description="Helical" evidence="8">
    <location>
        <begin position="477"/>
        <end position="498"/>
    </location>
</feature>
<dbReference type="GO" id="GO:0072659">
    <property type="term" value="P:protein localization to plasma membrane"/>
    <property type="evidence" value="ECO:0007669"/>
    <property type="project" value="TreeGrafter"/>
</dbReference>
<dbReference type="PANTHER" id="PTHR20661:SF0">
    <property type="entry name" value="PHOSPHATIDYLINOSITOL-GLYCAN BIOSYNTHESIS CLASS W PROTEIN"/>
    <property type="match status" value="1"/>
</dbReference>
<gene>
    <name evidence="9" type="primary">GWT1</name>
    <name evidence="9" type="ORF">H4R34_004628</name>
</gene>
<comment type="similarity">
    <text evidence="3 8">Belongs to the PIGW family.</text>
</comment>
<organism evidence="9 10">
    <name type="scientific">Dimargaris verticillata</name>
    <dbReference type="NCBI Taxonomy" id="2761393"/>
    <lineage>
        <taxon>Eukaryota</taxon>
        <taxon>Fungi</taxon>
        <taxon>Fungi incertae sedis</taxon>
        <taxon>Zoopagomycota</taxon>
        <taxon>Kickxellomycotina</taxon>
        <taxon>Dimargaritomycetes</taxon>
        <taxon>Dimargaritales</taxon>
        <taxon>Dimargaritaceae</taxon>
        <taxon>Dimargaris</taxon>
    </lineage>
</organism>
<dbReference type="InterPro" id="IPR009447">
    <property type="entry name" value="PIGW/GWT1"/>
</dbReference>
<sequence>MAGTTVHQRAVPATPALSPERLALVHDILRLYQCDPCPERFRHYAQDAVFEDPLSYGRGLAEIKAIFYGLALIMAQSTTLEHSIVRNTPYELRVELVQRYTLRWVNVTRVLPSTVVLQFHANFPNQPGNQVTLHQDLWRGKPLPNPAHSTAAWLYLTLPRPPRLTMTDFYEYKLAKEQWVTGHQGSTLWAIAETVLASPPETKSWSAFITDYLFWALPLLLASVCISYRLEMYAAMFVGGLVLLVLTPQSQLRPPSSTGPASPSSDRKGYVSTYRATLILLTCICILAVDFPIFPRRYAKVETYGASLMDIGVGSFVFSAGLVAAKHYTRHATHRSVQSFRQEFIASVKSSAYLLLLGLGRLATIKGTEYQEHVTEYGVHWNFFFTLGLLPISVCLFQALLPQPQVSALLLAVGYQLWLSMGNLESYILHAPRDTWVSMNREGLFGFLGYLALFLLALAAGNVVLPTTRSPRSDRLHPLRLTGIAAGLCGAFALTHYGLGIPISRRLVNISYILWVAAFNMSFLTSFYLLEVVIGLKLDQASASDHDANTPWLVRAVNQNGLSTFLV</sequence>
<dbReference type="GO" id="GO:0005789">
    <property type="term" value="C:endoplasmic reticulum membrane"/>
    <property type="evidence" value="ECO:0007669"/>
    <property type="project" value="UniProtKB-SubCell"/>
</dbReference>
<feature type="transmembrane region" description="Helical" evidence="8">
    <location>
        <begin position="444"/>
        <end position="465"/>
    </location>
</feature>
<evidence type="ECO:0000313" key="10">
    <source>
        <dbReference type="Proteomes" id="UP001151582"/>
    </source>
</evidence>
<feature type="transmembrane region" description="Helical" evidence="8">
    <location>
        <begin position="383"/>
        <end position="401"/>
    </location>
</feature>
<evidence type="ECO:0000256" key="3">
    <source>
        <dbReference type="ARBA" id="ARBA00007559"/>
    </source>
</evidence>
<evidence type="ECO:0000256" key="6">
    <source>
        <dbReference type="ARBA" id="ARBA00022989"/>
    </source>
</evidence>
<keyword evidence="8" id="KW-0012">Acyltransferase</keyword>
<comment type="function">
    <text evidence="8">A acetyltransferase, which acetylates the inositol ring of phosphatidylinositol during biosynthesis of GPI-anchor.</text>
</comment>
<evidence type="ECO:0000256" key="7">
    <source>
        <dbReference type="ARBA" id="ARBA00023136"/>
    </source>
</evidence>
<dbReference type="Pfam" id="PF06423">
    <property type="entry name" value="GWT1"/>
    <property type="match status" value="1"/>
</dbReference>
<keyword evidence="4 8" id="KW-0337">GPI-anchor biosynthesis</keyword>
<dbReference type="EC" id="2.3.-.-" evidence="8"/>
<feature type="transmembrane region" description="Helical" evidence="8">
    <location>
        <begin position="408"/>
        <end position="424"/>
    </location>
</feature>
<reference evidence="9" key="1">
    <citation type="submission" date="2022-07" db="EMBL/GenBank/DDBJ databases">
        <title>Phylogenomic reconstructions and comparative analyses of Kickxellomycotina fungi.</title>
        <authorList>
            <person name="Reynolds N.K."/>
            <person name="Stajich J.E."/>
            <person name="Barry K."/>
            <person name="Grigoriev I.V."/>
            <person name="Crous P."/>
            <person name="Smith M.E."/>
        </authorList>
    </citation>
    <scope>NUCLEOTIDE SEQUENCE</scope>
    <source>
        <strain evidence="9">RSA 567</strain>
    </source>
</reference>
<feature type="transmembrane region" description="Helical" evidence="8">
    <location>
        <begin position="273"/>
        <end position="294"/>
    </location>
</feature>
<evidence type="ECO:0000256" key="1">
    <source>
        <dbReference type="ARBA" id="ARBA00004141"/>
    </source>
</evidence>
<dbReference type="GO" id="GO:0006506">
    <property type="term" value="P:GPI anchor biosynthetic process"/>
    <property type="evidence" value="ECO:0007669"/>
    <property type="project" value="UniProtKB-KW"/>
</dbReference>
<feature type="transmembrane region" description="Helical" evidence="8">
    <location>
        <begin position="306"/>
        <end position="324"/>
    </location>
</feature>
<feature type="non-terminal residue" evidence="9">
    <location>
        <position position="567"/>
    </location>
</feature>
<evidence type="ECO:0000256" key="8">
    <source>
        <dbReference type="RuleBase" id="RU280819"/>
    </source>
</evidence>
<feature type="transmembrane region" description="Helical" evidence="8">
    <location>
        <begin position="212"/>
        <end position="230"/>
    </location>
</feature>
<protein>
    <recommendedName>
        <fullName evidence="8">GPI-anchored wall transfer protein</fullName>
        <ecNumber evidence="8">2.3.-.-</ecNumber>
    </recommendedName>
</protein>
<dbReference type="Proteomes" id="UP001151582">
    <property type="component" value="Unassembled WGS sequence"/>
</dbReference>
<keyword evidence="8" id="KW-0256">Endoplasmic reticulum</keyword>